<sequence>MRIQNEGTGKSSWWVLNPDAKPGKSPRRRATSMDTKVLEKKRSRVKKKLDQLRALGVDHSPKGSELGDSDISHSSDPFSLSPQDFRARTSSNASSLGGRLSPIQSMYEPDLHDGQVPSMSPLPWNQTTTYSHTDGFTETLSESLAEMFVGDTLSPGSSGDLGTSSLSTPSPLQPQTSPSAFMPAPPPYTDARHASPQQLSPNPNSIMDTSLSSGTCIDSSLNGGHNLASLNNLSTVPGVGINNRDIFLDDQYMAQELANLLQDSPPQSVQNIRDQNQYSVAANNKPYHQSGEGDTMMAAAADGQDMAMNNSLLRQALTEKQQLVRSRLQAVLQNQHHRQRLQARLKQIQQQQQLQRQMQQRIQMQLQQQHQILQQQQQQQQYQSLGQPGGLSQSSPGSLQQHLLAGGVVQQTSSSQRPTNAMAGGASPGDNGLEYSLPLDLDLVTIAENNSEDLDCDVDEIISHELSLDGLLDFSFDGNTNGGGTLQT</sequence>
<dbReference type="GO" id="GO:0005634">
    <property type="term" value="C:nucleus"/>
    <property type="evidence" value="ECO:0007669"/>
    <property type="project" value="UniProtKB-SubCell"/>
</dbReference>
<name>A0AAD9J006_9ANNE</name>
<evidence type="ECO:0000256" key="2">
    <source>
        <dbReference type="ARBA" id="ARBA00022473"/>
    </source>
</evidence>
<organism evidence="9 10">
    <name type="scientific">Paralvinella palmiformis</name>
    <dbReference type="NCBI Taxonomy" id="53620"/>
    <lineage>
        <taxon>Eukaryota</taxon>
        <taxon>Metazoa</taxon>
        <taxon>Spiralia</taxon>
        <taxon>Lophotrochozoa</taxon>
        <taxon>Annelida</taxon>
        <taxon>Polychaeta</taxon>
        <taxon>Sedentaria</taxon>
        <taxon>Canalipalpata</taxon>
        <taxon>Terebellida</taxon>
        <taxon>Terebelliformia</taxon>
        <taxon>Alvinellidae</taxon>
        <taxon>Paralvinella</taxon>
    </lineage>
</organism>
<keyword evidence="2" id="KW-0217">Developmental protein</keyword>
<feature type="region of interest" description="Disordered" evidence="7">
    <location>
        <begin position="150"/>
        <end position="206"/>
    </location>
</feature>
<feature type="compositionally biased region" description="Polar residues" evidence="7">
    <location>
        <begin position="195"/>
        <end position="206"/>
    </location>
</feature>
<dbReference type="GO" id="GO:0000981">
    <property type="term" value="F:DNA-binding transcription factor activity, RNA polymerase II-specific"/>
    <property type="evidence" value="ECO:0007669"/>
    <property type="project" value="TreeGrafter"/>
</dbReference>
<feature type="compositionally biased region" description="Polar residues" evidence="7">
    <location>
        <begin position="409"/>
        <end position="419"/>
    </location>
</feature>
<dbReference type="GO" id="GO:0000978">
    <property type="term" value="F:RNA polymerase II cis-regulatory region sequence-specific DNA binding"/>
    <property type="evidence" value="ECO:0007669"/>
    <property type="project" value="TreeGrafter"/>
</dbReference>
<dbReference type="PANTHER" id="PTHR45767">
    <property type="entry name" value="FORKHEAD BOX PROTEIN O"/>
    <property type="match status" value="1"/>
</dbReference>
<dbReference type="PANTHER" id="PTHR45767:SF2">
    <property type="entry name" value="FORKHEAD BOX PROTEIN O"/>
    <property type="match status" value="1"/>
</dbReference>
<feature type="region of interest" description="Disordered" evidence="7">
    <location>
        <begin position="1"/>
        <end position="102"/>
    </location>
</feature>
<dbReference type="Pfam" id="PF16676">
    <property type="entry name" value="FOXO-TAD"/>
    <property type="match status" value="1"/>
</dbReference>
<evidence type="ECO:0000256" key="3">
    <source>
        <dbReference type="ARBA" id="ARBA00023015"/>
    </source>
</evidence>
<evidence type="ECO:0000256" key="7">
    <source>
        <dbReference type="SAM" id="MobiDB-lite"/>
    </source>
</evidence>
<feature type="coiled-coil region" evidence="6">
    <location>
        <begin position="338"/>
        <end position="368"/>
    </location>
</feature>
<keyword evidence="6" id="KW-0175">Coiled coil</keyword>
<accession>A0AAD9J006</accession>
<evidence type="ECO:0000259" key="8">
    <source>
        <dbReference type="Pfam" id="PF16676"/>
    </source>
</evidence>
<evidence type="ECO:0000256" key="5">
    <source>
        <dbReference type="ARBA" id="ARBA00023242"/>
    </source>
</evidence>
<evidence type="ECO:0000256" key="4">
    <source>
        <dbReference type="ARBA" id="ARBA00023163"/>
    </source>
</evidence>
<comment type="caution">
    <text evidence="9">The sequence shown here is derived from an EMBL/GenBank/DDBJ whole genome shotgun (WGS) entry which is preliminary data.</text>
</comment>
<comment type="subcellular location">
    <subcellularLocation>
        <location evidence="1">Nucleus</location>
    </subcellularLocation>
</comment>
<feature type="compositionally biased region" description="Polar residues" evidence="7">
    <location>
        <begin position="72"/>
        <end position="95"/>
    </location>
</feature>
<keyword evidence="5" id="KW-0539">Nucleus</keyword>
<keyword evidence="4" id="KW-0804">Transcription</keyword>
<evidence type="ECO:0000256" key="6">
    <source>
        <dbReference type="SAM" id="Coils"/>
    </source>
</evidence>
<feature type="region of interest" description="Disordered" evidence="7">
    <location>
        <begin position="407"/>
        <end position="429"/>
    </location>
</feature>
<reference evidence="9" key="1">
    <citation type="journal article" date="2023" name="Mol. Biol. Evol.">
        <title>Third-Generation Sequencing Reveals the Adaptive Role of the Epigenome in Three Deep-Sea Polychaetes.</title>
        <authorList>
            <person name="Perez M."/>
            <person name="Aroh O."/>
            <person name="Sun Y."/>
            <person name="Lan Y."/>
            <person name="Juniper S.K."/>
            <person name="Young C.R."/>
            <person name="Angers B."/>
            <person name="Qian P.Y."/>
        </authorList>
    </citation>
    <scope>NUCLEOTIDE SEQUENCE</scope>
    <source>
        <strain evidence="9">P08H-3</strain>
    </source>
</reference>
<protein>
    <recommendedName>
        <fullName evidence="8">FOXO protein transactivation domain-containing protein</fullName>
    </recommendedName>
</protein>
<evidence type="ECO:0000313" key="10">
    <source>
        <dbReference type="Proteomes" id="UP001208570"/>
    </source>
</evidence>
<dbReference type="Proteomes" id="UP001208570">
    <property type="component" value="Unassembled WGS sequence"/>
</dbReference>
<gene>
    <name evidence="9" type="ORF">LSH36_842g00016</name>
</gene>
<dbReference type="AlphaFoldDB" id="A0AAD9J006"/>
<feature type="compositionally biased region" description="Polar residues" evidence="7">
    <location>
        <begin position="1"/>
        <end position="11"/>
    </location>
</feature>
<dbReference type="EMBL" id="JAODUP010000841">
    <property type="protein sequence ID" value="KAK2143430.1"/>
    <property type="molecule type" value="Genomic_DNA"/>
</dbReference>
<keyword evidence="3" id="KW-0805">Transcription regulation</keyword>
<evidence type="ECO:0000256" key="1">
    <source>
        <dbReference type="ARBA" id="ARBA00004123"/>
    </source>
</evidence>
<dbReference type="InterPro" id="IPR032067">
    <property type="entry name" value="FOXO-TAD"/>
</dbReference>
<feature type="compositionally biased region" description="Low complexity" evidence="7">
    <location>
        <begin position="150"/>
        <end position="179"/>
    </location>
</feature>
<evidence type="ECO:0000313" key="9">
    <source>
        <dbReference type="EMBL" id="KAK2143430.1"/>
    </source>
</evidence>
<proteinExistence type="predicted"/>
<keyword evidence="10" id="KW-1185">Reference proteome</keyword>
<feature type="domain" description="FOXO protein transactivation" evidence="8">
    <location>
        <begin position="437"/>
        <end position="478"/>
    </location>
</feature>